<sequence length="216" mass="24485">MIRLQGVSKLYGQRAILQNLQFHLGAGEFAFLQGRSGSGKSTLLKLLYRDIEDFSGQIEINGAPIRQIPKYELRRQMGIIFQSFELLERKTVMENVALAGEVMGKTWEQIEPEASRLLERVGLKGLKDCFPKQLSGGEQQRVAIVRALLNRPSLLLADEPTGNLDNETALDVMRLLKELHEEEQTAMLIVTHSDTLIEQFPAKTWVMENGQVREHE</sequence>
<dbReference type="InterPro" id="IPR017871">
    <property type="entry name" value="ABC_transporter-like_CS"/>
</dbReference>
<gene>
    <name evidence="6" type="ORF">EDM59_26100</name>
</gene>
<feature type="domain" description="ABC transporter" evidence="5">
    <location>
        <begin position="2"/>
        <end position="216"/>
    </location>
</feature>
<dbReference type="InterPro" id="IPR015854">
    <property type="entry name" value="ABC_transpr_LolD-like"/>
</dbReference>
<dbReference type="Proteomes" id="UP000269573">
    <property type="component" value="Unassembled WGS sequence"/>
</dbReference>
<dbReference type="Gene3D" id="3.40.50.300">
    <property type="entry name" value="P-loop containing nucleotide triphosphate hydrolases"/>
    <property type="match status" value="1"/>
</dbReference>
<dbReference type="Pfam" id="PF00005">
    <property type="entry name" value="ABC_tran"/>
    <property type="match status" value="1"/>
</dbReference>
<accession>A0A3M8CW71</accession>
<dbReference type="GO" id="GO:0005524">
    <property type="term" value="F:ATP binding"/>
    <property type="evidence" value="ECO:0007669"/>
    <property type="project" value="UniProtKB-KW"/>
</dbReference>
<dbReference type="PROSITE" id="PS50893">
    <property type="entry name" value="ABC_TRANSPORTER_2"/>
    <property type="match status" value="1"/>
</dbReference>
<dbReference type="GO" id="GO:0005886">
    <property type="term" value="C:plasma membrane"/>
    <property type="evidence" value="ECO:0007669"/>
    <property type="project" value="TreeGrafter"/>
</dbReference>
<dbReference type="FunFam" id="3.40.50.300:FF:000056">
    <property type="entry name" value="Cell division ATP-binding protein FtsE"/>
    <property type="match status" value="1"/>
</dbReference>
<evidence type="ECO:0000256" key="4">
    <source>
        <dbReference type="ARBA" id="ARBA00022840"/>
    </source>
</evidence>
<dbReference type="InterPro" id="IPR003593">
    <property type="entry name" value="AAA+_ATPase"/>
</dbReference>
<evidence type="ECO:0000259" key="5">
    <source>
        <dbReference type="PROSITE" id="PS50893"/>
    </source>
</evidence>
<organism evidence="6 7">
    <name type="scientific">Brevibacillus nitrificans</name>
    <dbReference type="NCBI Taxonomy" id="651560"/>
    <lineage>
        <taxon>Bacteria</taxon>
        <taxon>Bacillati</taxon>
        <taxon>Bacillota</taxon>
        <taxon>Bacilli</taxon>
        <taxon>Bacillales</taxon>
        <taxon>Paenibacillaceae</taxon>
        <taxon>Brevibacillus</taxon>
    </lineage>
</organism>
<dbReference type="CDD" id="cd03255">
    <property type="entry name" value="ABC_MJ0796_LolCDE_FtsE"/>
    <property type="match status" value="1"/>
</dbReference>
<keyword evidence="7" id="KW-1185">Reference proteome</keyword>
<evidence type="ECO:0000256" key="2">
    <source>
        <dbReference type="ARBA" id="ARBA00022448"/>
    </source>
</evidence>
<keyword evidence="3" id="KW-0547">Nucleotide-binding</keyword>
<name>A0A3M8CW71_9BACL</name>
<comment type="caution">
    <text evidence="6">The sequence shown here is derived from an EMBL/GenBank/DDBJ whole genome shotgun (WGS) entry which is preliminary data.</text>
</comment>
<dbReference type="PANTHER" id="PTHR24220">
    <property type="entry name" value="IMPORT ATP-BINDING PROTEIN"/>
    <property type="match status" value="1"/>
</dbReference>
<comment type="similarity">
    <text evidence="1">Belongs to the ABC transporter superfamily.</text>
</comment>
<keyword evidence="4 6" id="KW-0067">ATP-binding</keyword>
<dbReference type="GO" id="GO:0016887">
    <property type="term" value="F:ATP hydrolysis activity"/>
    <property type="evidence" value="ECO:0007669"/>
    <property type="project" value="InterPro"/>
</dbReference>
<dbReference type="GO" id="GO:0022857">
    <property type="term" value="F:transmembrane transporter activity"/>
    <property type="evidence" value="ECO:0007669"/>
    <property type="project" value="TreeGrafter"/>
</dbReference>
<dbReference type="AlphaFoldDB" id="A0A3M8CW71"/>
<evidence type="ECO:0000313" key="7">
    <source>
        <dbReference type="Proteomes" id="UP000269573"/>
    </source>
</evidence>
<proteinExistence type="inferred from homology"/>
<dbReference type="SUPFAM" id="SSF52540">
    <property type="entry name" value="P-loop containing nucleoside triphosphate hydrolases"/>
    <property type="match status" value="1"/>
</dbReference>
<dbReference type="SMART" id="SM00382">
    <property type="entry name" value="AAA"/>
    <property type="match status" value="1"/>
</dbReference>
<evidence type="ECO:0000313" key="6">
    <source>
        <dbReference type="EMBL" id="RNB79878.1"/>
    </source>
</evidence>
<reference evidence="6 7" key="1">
    <citation type="submission" date="2018-10" db="EMBL/GenBank/DDBJ databases">
        <title>Phylogenomics of Brevibacillus.</title>
        <authorList>
            <person name="Dunlap C."/>
        </authorList>
    </citation>
    <scope>NUCLEOTIDE SEQUENCE [LARGE SCALE GENOMIC DNA]</scope>
    <source>
        <strain evidence="6 7">JCM 15774</strain>
    </source>
</reference>
<protein>
    <submittedName>
        <fullName evidence="6">ATP-binding cassette domain-containing protein</fullName>
    </submittedName>
</protein>
<dbReference type="InterPro" id="IPR027417">
    <property type="entry name" value="P-loop_NTPase"/>
</dbReference>
<dbReference type="InterPro" id="IPR017911">
    <property type="entry name" value="MacB-like_ATP-bd"/>
</dbReference>
<dbReference type="PANTHER" id="PTHR24220:SF470">
    <property type="entry name" value="CELL DIVISION ATP-BINDING PROTEIN FTSE"/>
    <property type="match status" value="1"/>
</dbReference>
<dbReference type="InterPro" id="IPR003439">
    <property type="entry name" value="ABC_transporter-like_ATP-bd"/>
</dbReference>
<keyword evidence="2" id="KW-0813">Transport</keyword>
<evidence type="ECO:0000256" key="1">
    <source>
        <dbReference type="ARBA" id="ARBA00005417"/>
    </source>
</evidence>
<dbReference type="PROSITE" id="PS00211">
    <property type="entry name" value="ABC_TRANSPORTER_1"/>
    <property type="match status" value="1"/>
</dbReference>
<dbReference type="EMBL" id="RHHU01000018">
    <property type="protein sequence ID" value="RNB79878.1"/>
    <property type="molecule type" value="Genomic_DNA"/>
</dbReference>
<dbReference type="RefSeq" id="WP_122926344.1">
    <property type="nucleotide sequence ID" value="NZ_RHHU01000018.1"/>
</dbReference>
<evidence type="ECO:0000256" key="3">
    <source>
        <dbReference type="ARBA" id="ARBA00022741"/>
    </source>
</evidence>